<proteinExistence type="predicted"/>
<dbReference type="EMBL" id="LFZO01000177">
    <property type="protein sequence ID" value="KXT11865.1"/>
    <property type="molecule type" value="Genomic_DNA"/>
</dbReference>
<sequence length="70" mass="8154">MADQGAWLASQMPKECLHDFEQRPWIPKILADPFPFRNKTRNSSIHSLFNRTLATLETLEDYQAFVDKGM</sequence>
<dbReference type="Proteomes" id="UP000073492">
    <property type="component" value="Unassembled WGS sequence"/>
</dbReference>
<evidence type="ECO:0000313" key="1">
    <source>
        <dbReference type="EMBL" id="KXT11865.1"/>
    </source>
</evidence>
<keyword evidence="2" id="KW-1185">Reference proteome</keyword>
<reference evidence="1 2" key="1">
    <citation type="submission" date="2015-07" db="EMBL/GenBank/DDBJ databases">
        <title>Comparative genomics of the Sigatoka disease complex on banana suggests a link between parallel evolutionary changes in Pseudocercospora fijiensis and Pseudocercospora eumusae and increased virulence on the banana host.</title>
        <authorList>
            <person name="Chang T.-C."/>
            <person name="Salvucci A."/>
            <person name="Crous P.W."/>
            <person name="Stergiopoulos I."/>
        </authorList>
    </citation>
    <scope>NUCLEOTIDE SEQUENCE [LARGE SCALE GENOMIC DNA]</scope>
    <source>
        <strain evidence="1 2">CBS 116634</strain>
    </source>
</reference>
<accession>A0A139IBA6</accession>
<evidence type="ECO:0000313" key="2">
    <source>
        <dbReference type="Proteomes" id="UP000073492"/>
    </source>
</evidence>
<gene>
    <name evidence="1" type="ORF">AC579_4186</name>
</gene>
<comment type="caution">
    <text evidence="1">The sequence shown here is derived from an EMBL/GenBank/DDBJ whole genome shotgun (WGS) entry which is preliminary data.</text>
</comment>
<organism evidence="1 2">
    <name type="scientific">Pseudocercospora musae</name>
    <dbReference type="NCBI Taxonomy" id="113226"/>
    <lineage>
        <taxon>Eukaryota</taxon>
        <taxon>Fungi</taxon>
        <taxon>Dikarya</taxon>
        <taxon>Ascomycota</taxon>
        <taxon>Pezizomycotina</taxon>
        <taxon>Dothideomycetes</taxon>
        <taxon>Dothideomycetidae</taxon>
        <taxon>Mycosphaerellales</taxon>
        <taxon>Mycosphaerellaceae</taxon>
        <taxon>Pseudocercospora</taxon>
    </lineage>
</organism>
<dbReference type="OrthoDB" id="506431at2759"/>
<name>A0A139IBA6_9PEZI</name>
<protein>
    <submittedName>
        <fullName evidence="1">Uncharacterized protein</fullName>
    </submittedName>
</protein>
<dbReference type="AlphaFoldDB" id="A0A139IBA6"/>